<proteinExistence type="predicted"/>
<dbReference type="OMA" id="IKKTFAH"/>
<evidence type="ECO:0000313" key="1">
    <source>
        <dbReference type="EMBL" id="ORE20491.1"/>
    </source>
</evidence>
<dbReference type="AlphaFoldDB" id="A0A0A1MVW5"/>
<gene>
    <name evidence="1" type="ORF">BCV71DRAFT_82577</name>
</gene>
<accession>A0A0A1MVW5</accession>
<dbReference type="EMBL" id="KV921293">
    <property type="protein sequence ID" value="ORE20491.1"/>
    <property type="molecule type" value="Genomic_DNA"/>
</dbReference>
<organism evidence="1 2">
    <name type="scientific">Rhizopus microsporus</name>
    <dbReference type="NCBI Taxonomy" id="58291"/>
    <lineage>
        <taxon>Eukaryota</taxon>
        <taxon>Fungi</taxon>
        <taxon>Fungi incertae sedis</taxon>
        <taxon>Mucoromycota</taxon>
        <taxon>Mucoromycotina</taxon>
        <taxon>Mucoromycetes</taxon>
        <taxon>Mucorales</taxon>
        <taxon>Mucorineae</taxon>
        <taxon>Rhizopodaceae</taxon>
        <taxon>Rhizopus</taxon>
    </lineage>
</organism>
<dbReference type="Proteomes" id="UP000242381">
    <property type="component" value="Unassembled WGS sequence"/>
</dbReference>
<evidence type="ECO:0000313" key="2">
    <source>
        <dbReference type="Proteomes" id="UP000242381"/>
    </source>
</evidence>
<dbReference type="VEuPathDB" id="FungiDB:BCV72DRAFT_61846"/>
<reference evidence="1 2" key="1">
    <citation type="journal article" date="2016" name="Proc. Natl. Acad. Sci. U.S.A.">
        <title>Lipid metabolic changes in an early divergent fungus govern the establishment of a mutualistic symbiosis with endobacteria.</title>
        <authorList>
            <person name="Lastovetsky O.A."/>
            <person name="Gaspar M.L."/>
            <person name="Mondo S.J."/>
            <person name="LaButti K.M."/>
            <person name="Sandor L."/>
            <person name="Grigoriev I.V."/>
            <person name="Henry S.A."/>
            <person name="Pawlowska T.E."/>
        </authorList>
    </citation>
    <scope>NUCLEOTIDE SEQUENCE [LARGE SCALE GENOMIC DNA]</scope>
    <source>
        <strain evidence="1 2">ATCC 11559</strain>
    </source>
</reference>
<name>A0A0A1MVW5_RHIZD</name>
<protein>
    <submittedName>
        <fullName evidence="1">Uncharacterized protein</fullName>
    </submittedName>
</protein>
<sequence length="89" mass="9454">MGLSSHLSKLFKKTFSTTKDEEATTNNNTPAASIYSAEGSRPASIVINTGFVRDPTRCGNTPDVLGQYYDPMGGKFSLLHGVDPTNTGA</sequence>